<comment type="caution">
    <text evidence="1">The sequence shown here is derived from an EMBL/GenBank/DDBJ whole genome shotgun (WGS) entry which is preliminary data.</text>
</comment>
<proteinExistence type="predicted"/>
<dbReference type="EMBL" id="LXQA010221795">
    <property type="protein sequence ID" value="MCI35265.1"/>
    <property type="molecule type" value="Genomic_DNA"/>
</dbReference>
<keyword evidence="1" id="KW-0378">Hydrolase</keyword>
<accession>A0A392RI39</accession>
<dbReference type="GO" id="GO:0004527">
    <property type="term" value="F:exonuclease activity"/>
    <property type="evidence" value="ECO:0007669"/>
    <property type="project" value="UniProtKB-KW"/>
</dbReference>
<protein>
    <submittedName>
        <fullName evidence="1">Endonuclease/exonuclease/phosphatase family protein</fullName>
    </submittedName>
</protein>
<keyword evidence="1" id="KW-0269">Exonuclease</keyword>
<organism evidence="1 2">
    <name type="scientific">Trifolium medium</name>
    <dbReference type="NCBI Taxonomy" id="97028"/>
    <lineage>
        <taxon>Eukaryota</taxon>
        <taxon>Viridiplantae</taxon>
        <taxon>Streptophyta</taxon>
        <taxon>Embryophyta</taxon>
        <taxon>Tracheophyta</taxon>
        <taxon>Spermatophyta</taxon>
        <taxon>Magnoliopsida</taxon>
        <taxon>eudicotyledons</taxon>
        <taxon>Gunneridae</taxon>
        <taxon>Pentapetalae</taxon>
        <taxon>rosids</taxon>
        <taxon>fabids</taxon>
        <taxon>Fabales</taxon>
        <taxon>Fabaceae</taxon>
        <taxon>Papilionoideae</taxon>
        <taxon>50 kb inversion clade</taxon>
        <taxon>NPAAA clade</taxon>
        <taxon>Hologalegina</taxon>
        <taxon>IRL clade</taxon>
        <taxon>Trifolieae</taxon>
        <taxon>Trifolium</taxon>
    </lineage>
</organism>
<keyword evidence="1" id="KW-0540">Nuclease</keyword>
<reference evidence="1 2" key="1">
    <citation type="journal article" date="2018" name="Front. Plant Sci.">
        <title>Red Clover (Trifolium pratense) and Zigzag Clover (T. medium) - A Picture of Genomic Similarities and Differences.</title>
        <authorList>
            <person name="Dluhosova J."/>
            <person name="Istvanek J."/>
            <person name="Nedelnik J."/>
            <person name="Repkova J."/>
        </authorList>
    </citation>
    <scope>NUCLEOTIDE SEQUENCE [LARGE SCALE GENOMIC DNA]</scope>
    <source>
        <strain evidence="2">cv. 10/8</strain>
        <tissue evidence="1">Leaf</tissue>
    </source>
</reference>
<dbReference type="GO" id="GO:0004519">
    <property type="term" value="F:endonuclease activity"/>
    <property type="evidence" value="ECO:0007669"/>
    <property type="project" value="UniProtKB-KW"/>
</dbReference>
<dbReference type="AlphaFoldDB" id="A0A392RI39"/>
<evidence type="ECO:0000313" key="2">
    <source>
        <dbReference type="Proteomes" id="UP000265520"/>
    </source>
</evidence>
<dbReference type="Proteomes" id="UP000265520">
    <property type="component" value="Unassembled WGS sequence"/>
</dbReference>
<keyword evidence="2" id="KW-1185">Reference proteome</keyword>
<evidence type="ECO:0000313" key="1">
    <source>
        <dbReference type="EMBL" id="MCI35265.1"/>
    </source>
</evidence>
<name>A0A392RI39_9FABA</name>
<keyword evidence="1" id="KW-0255">Endonuclease</keyword>
<sequence length="64" mass="7185">MLWDSMSVKIQTLGRSRVCACGDFNAVRNIDERRSVNGGQRPLNQIPFNCFIDDNTLIDLPLCG</sequence>
<feature type="non-terminal residue" evidence="1">
    <location>
        <position position="64"/>
    </location>
</feature>